<gene>
    <name evidence="1" type="ORF">H8R94_02855</name>
</gene>
<dbReference type="EMBL" id="JACOPG010000001">
    <property type="protein sequence ID" value="MBC5685563.1"/>
    <property type="molecule type" value="Genomic_DNA"/>
</dbReference>
<dbReference type="Pfam" id="PF14205">
    <property type="entry name" value="Cys_rich_KTR"/>
    <property type="match status" value="1"/>
</dbReference>
<evidence type="ECO:0008006" key="3">
    <source>
        <dbReference type="Google" id="ProtNLM"/>
    </source>
</evidence>
<comment type="caution">
    <text evidence="1">The sequence shown here is derived from an EMBL/GenBank/DDBJ whole genome shotgun (WGS) entry which is preliminary data.</text>
</comment>
<keyword evidence="2" id="KW-1185">Reference proteome</keyword>
<proteinExistence type="predicted"/>
<accession>A0ABR7GEK4</accession>
<name>A0ABR7GEK4_9FIRM</name>
<evidence type="ECO:0000313" key="1">
    <source>
        <dbReference type="EMBL" id="MBC5685563.1"/>
    </source>
</evidence>
<organism evidence="1 2">
    <name type="scientific">Roseburia lenta</name>
    <dbReference type="NCBI Taxonomy" id="2763061"/>
    <lineage>
        <taxon>Bacteria</taxon>
        <taxon>Bacillati</taxon>
        <taxon>Bacillota</taxon>
        <taxon>Clostridia</taxon>
        <taxon>Lachnospirales</taxon>
        <taxon>Lachnospiraceae</taxon>
        <taxon>Roseburia</taxon>
    </lineage>
</organism>
<sequence length="37" mass="4361">MIRLRSDTQLKNFPAYCKYCKRESIVTIEPKSQIVNS</sequence>
<reference evidence="1 2" key="1">
    <citation type="submission" date="2020-08" db="EMBL/GenBank/DDBJ databases">
        <title>Genome public.</title>
        <authorList>
            <person name="Liu C."/>
            <person name="Sun Q."/>
        </authorList>
    </citation>
    <scope>NUCLEOTIDE SEQUENCE [LARGE SCALE GENOMIC DNA]</scope>
    <source>
        <strain evidence="1 2">NSJ-9</strain>
    </source>
</reference>
<evidence type="ECO:0000313" key="2">
    <source>
        <dbReference type="Proteomes" id="UP000643810"/>
    </source>
</evidence>
<dbReference type="InterPro" id="IPR025957">
    <property type="entry name" value="Cys_rich_KTR"/>
</dbReference>
<dbReference type="Proteomes" id="UP000643810">
    <property type="component" value="Unassembled WGS sequence"/>
</dbReference>
<protein>
    <recommendedName>
        <fullName evidence="3">Conjugal transfer protein</fullName>
    </recommendedName>
</protein>